<dbReference type="InterPro" id="IPR051706">
    <property type="entry name" value="Glycosyltransferase_domain"/>
</dbReference>
<evidence type="ECO:0000313" key="2">
    <source>
        <dbReference type="EMBL" id="OUQ54444.1"/>
    </source>
</evidence>
<evidence type="ECO:0000313" key="5">
    <source>
        <dbReference type="Proteomes" id="UP000196293"/>
    </source>
</evidence>
<dbReference type="RefSeq" id="WP_087176864.1">
    <property type="nucleotide sequence ID" value="NZ_NFLS01000039.1"/>
</dbReference>
<reference evidence="3" key="2">
    <citation type="journal article" date="2018" name="BMC Genomics">
        <title>Whole genome sequencing and function prediction of 133 gut anaerobes isolated from chicken caecum in pure cultures.</title>
        <authorList>
            <person name="Medvecky M."/>
            <person name="Cejkova D."/>
            <person name="Polansky O."/>
            <person name="Karasova D."/>
            <person name="Kubasova T."/>
            <person name="Cizek A."/>
            <person name="Rychlik I."/>
        </authorList>
    </citation>
    <scope>NUCLEOTIDE SEQUENCE</scope>
    <source>
        <strain evidence="3">An101</strain>
        <strain evidence="2">An115</strain>
    </source>
</reference>
<dbReference type="GO" id="GO:0051999">
    <property type="term" value="P:mannosyl-inositol phosphorylceramide biosynthetic process"/>
    <property type="evidence" value="ECO:0007669"/>
    <property type="project" value="TreeGrafter"/>
</dbReference>
<dbReference type="Proteomes" id="UP000196293">
    <property type="component" value="Unassembled WGS sequence"/>
</dbReference>
<proteinExistence type="predicted"/>
<keyword evidence="1" id="KW-0808">Transferase</keyword>
<dbReference type="InterPro" id="IPR029044">
    <property type="entry name" value="Nucleotide-diphossugar_trans"/>
</dbReference>
<accession>A0A1Y4VX50</accession>
<evidence type="ECO:0000313" key="4">
    <source>
        <dbReference type="Proteomes" id="UP000195859"/>
    </source>
</evidence>
<organism evidence="3 4">
    <name type="scientific">Lactobacillus gallinarum</name>
    <dbReference type="NCBI Taxonomy" id="52242"/>
    <lineage>
        <taxon>Bacteria</taxon>
        <taxon>Bacillati</taxon>
        <taxon>Bacillota</taxon>
        <taxon>Bacilli</taxon>
        <taxon>Lactobacillales</taxon>
        <taxon>Lactobacillaceae</taxon>
        <taxon>Lactobacillus</taxon>
    </lineage>
</organism>
<reference evidence="4 5" key="1">
    <citation type="submission" date="2017-04" db="EMBL/GenBank/DDBJ databases">
        <title>Function of individual gut microbiota members based on whole genome sequencing of pure cultures obtained from chicken caecum.</title>
        <authorList>
            <person name="Medvecky M."/>
            <person name="Cejkova D."/>
            <person name="Polansky O."/>
            <person name="Karasova D."/>
            <person name="Kubasova T."/>
            <person name="Cizek A."/>
            <person name="Rychlik I."/>
        </authorList>
    </citation>
    <scope>NUCLEOTIDE SEQUENCE [LARGE SCALE GENOMIC DNA]</scope>
    <source>
        <strain evidence="4">An101</strain>
        <strain evidence="5">An115</strain>
    </source>
</reference>
<dbReference type="SUPFAM" id="SSF53448">
    <property type="entry name" value="Nucleotide-diphospho-sugar transferases"/>
    <property type="match status" value="1"/>
</dbReference>
<comment type="caution">
    <text evidence="3">The sequence shown here is derived from an EMBL/GenBank/DDBJ whole genome shotgun (WGS) entry which is preliminary data.</text>
</comment>
<dbReference type="PANTHER" id="PTHR32385">
    <property type="entry name" value="MANNOSYL PHOSPHORYLINOSITOL CERAMIDE SYNTHASE"/>
    <property type="match status" value="1"/>
</dbReference>
<dbReference type="Proteomes" id="UP000195859">
    <property type="component" value="Unassembled WGS sequence"/>
</dbReference>
<keyword evidence="5" id="KW-1185">Reference proteome</keyword>
<dbReference type="EMBL" id="NFLS01000039">
    <property type="protein sequence ID" value="OUQ54444.1"/>
    <property type="molecule type" value="Genomic_DNA"/>
</dbReference>
<dbReference type="GO" id="GO:0016020">
    <property type="term" value="C:membrane"/>
    <property type="evidence" value="ECO:0007669"/>
    <property type="project" value="GOC"/>
</dbReference>
<evidence type="ECO:0000313" key="3">
    <source>
        <dbReference type="EMBL" id="OUQ74541.1"/>
    </source>
</evidence>
<name>A0A1Y4VX50_9LACO</name>
<gene>
    <name evidence="3" type="ORF">B5E44_09430</name>
    <name evidence="2" type="ORF">B5E59_09500</name>
</gene>
<dbReference type="AlphaFoldDB" id="A0A1Y4VX50"/>
<dbReference type="InterPro" id="IPR007577">
    <property type="entry name" value="GlycoTrfase_DXD_sugar-bd_CS"/>
</dbReference>
<dbReference type="EMBL" id="NFLZ01000036">
    <property type="protein sequence ID" value="OUQ74541.1"/>
    <property type="molecule type" value="Genomic_DNA"/>
</dbReference>
<sequence length="239" mass="28107">MIPKVINYCWFGGSELPSSVKKCISSWEHYCPNYKIIKWDENNFNVNNTPNFIREAYKNKKWAFVSDYARLKIVYEHGGVYLDTDVELISNLDKMLNENQAYMGFEDEDKINSGLGFGAERKNPIIREMLQEYESIVYNENNLKKYTCPYINTKILKKHGLILNNSMQVIDNIRILPTEYLCPQNMYTGKRKITSNTLSIHHYTASWLPKSESTRMHLSMMIKRILPTKLVQKIRSLKR</sequence>
<dbReference type="PANTHER" id="PTHR32385:SF15">
    <property type="entry name" value="INOSITOL PHOSPHOCERAMIDE MANNOSYLTRANSFERASE 1"/>
    <property type="match status" value="1"/>
</dbReference>
<protein>
    <recommendedName>
        <fullName evidence="6">Glycosyl transferase</fullName>
    </recommendedName>
</protein>
<evidence type="ECO:0008006" key="6">
    <source>
        <dbReference type="Google" id="ProtNLM"/>
    </source>
</evidence>
<dbReference type="GO" id="GO:0000030">
    <property type="term" value="F:mannosyltransferase activity"/>
    <property type="evidence" value="ECO:0007669"/>
    <property type="project" value="TreeGrafter"/>
</dbReference>
<dbReference type="Gene3D" id="3.90.550.20">
    <property type="match status" value="1"/>
</dbReference>
<evidence type="ECO:0000256" key="1">
    <source>
        <dbReference type="ARBA" id="ARBA00022679"/>
    </source>
</evidence>
<dbReference type="Pfam" id="PF04488">
    <property type="entry name" value="Gly_transf_sug"/>
    <property type="match status" value="1"/>
</dbReference>